<gene>
    <name evidence="9" type="ORF">I1A42_16740</name>
</gene>
<dbReference type="PROSITE" id="PS51918">
    <property type="entry name" value="RADICAL_SAM"/>
    <property type="match status" value="1"/>
</dbReference>
<dbReference type="CDD" id="cd21120">
    <property type="entry name" value="SPASM_anSME"/>
    <property type="match status" value="1"/>
</dbReference>
<comment type="similarity">
    <text evidence="7">Belongs to the radical SAM superfamily. Anaerobic sulfatase-maturating enzyme family.</text>
</comment>
<comment type="cofactor">
    <cofactor evidence="1">
        <name>[4Fe-4S] cluster</name>
        <dbReference type="ChEBI" id="CHEBI:49883"/>
    </cofactor>
</comment>
<dbReference type="NCBIfam" id="TIGR03942">
    <property type="entry name" value="sulfatase_rSAM"/>
    <property type="match status" value="1"/>
</dbReference>
<dbReference type="PANTHER" id="PTHR43273">
    <property type="entry name" value="ANAEROBIC SULFATASE-MATURATING ENZYME HOMOLOG ASLB-RELATED"/>
    <property type="match status" value="1"/>
</dbReference>
<dbReference type="NCBIfam" id="TIGR04085">
    <property type="entry name" value="rSAM_more_4Fe4S"/>
    <property type="match status" value="1"/>
</dbReference>
<evidence type="ECO:0000256" key="2">
    <source>
        <dbReference type="ARBA" id="ARBA00022485"/>
    </source>
</evidence>
<dbReference type="InterPro" id="IPR034491">
    <property type="entry name" value="Anaerob_Ser_sulfatase-maturase"/>
</dbReference>
<accession>A0ABS0GI46</accession>
<evidence type="ECO:0000256" key="5">
    <source>
        <dbReference type="ARBA" id="ARBA00023004"/>
    </source>
</evidence>
<dbReference type="Pfam" id="PF13186">
    <property type="entry name" value="SPASM"/>
    <property type="match status" value="1"/>
</dbReference>
<protein>
    <submittedName>
        <fullName evidence="9">Anaerobic sulfatase maturase</fullName>
    </submittedName>
</protein>
<keyword evidence="5" id="KW-0408">Iron</keyword>
<dbReference type="InterPro" id="IPR023885">
    <property type="entry name" value="4Fe4S-binding_SPASM_dom"/>
</dbReference>
<evidence type="ECO:0000256" key="3">
    <source>
        <dbReference type="ARBA" id="ARBA00022691"/>
    </source>
</evidence>
<dbReference type="SFLD" id="SFLDG01386">
    <property type="entry name" value="main_SPASM_domain-containing"/>
    <property type="match status" value="1"/>
</dbReference>
<dbReference type="Proteomes" id="UP000597206">
    <property type="component" value="Unassembled WGS sequence"/>
</dbReference>
<sequence length="406" mass="46792">MTSISNFQMIAKPSGSVCNIDCTYCFYLEKEKLYPDRKNHWKMDDETLASYIQKQIQSQKGEVIDFIWQGGEPTLLGIEFFAKALELQNKYKGTKQVQNFFQTNTIRIDDEWAKFLGKHQFLVGVSIDGDREVNDKYRVSRSGKSTFDDVLRGIEYLKKHKVEFNTLTVVNEFNVRKPLETYRFLKSIGSQFMQFIPLVERQAMEADEHGLTLIQPDFSGQCSVTPWSVPAKAYGSFLNTIFDYWVVNDFNRVFVMNFEQTMSQMIGRSSACVFSETCGGDLVMEANGDVYSCDHFVYPEHKLGNVNEDELDALVNSPQNLHFGESKKRNISRDCLDCPVKQVCNGGCPKHRFQVSSDGKPNKNYLCEGFKTHFMHVIPKMVGMFELMERQLTPKQLKGAMKKRFY</sequence>
<evidence type="ECO:0000256" key="4">
    <source>
        <dbReference type="ARBA" id="ARBA00022723"/>
    </source>
</evidence>
<dbReference type="InterPro" id="IPR007197">
    <property type="entry name" value="rSAM"/>
</dbReference>
<evidence type="ECO:0000259" key="8">
    <source>
        <dbReference type="PROSITE" id="PS51918"/>
    </source>
</evidence>
<dbReference type="SFLD" id="SFLDS00029">
    <property type="entry name" value="Radical_SAM"/>
    <property type="match status" value="1"/>
</dbReference>
<reference evidence="9 10" key="1">
    <citation type="submission" date="2020-11" db="EMBL/GenBank/DDBJ databases">
        <title>Vibrio nitrifigilis sp. nov., a marine nitrogen-fixing bacterium isolated from the lagoon sediment of an islet inside an atoll.</title>
        <authorList>
            <person name="Wang L.-T."/>
            <person name="Shieh W.Y."/>
        </authorList>
    </citation>
    <scope>NUCLEOTIDE SEQUENCE [LARGE SCALE GENOMIC DNA]</scope>
    <source>
        <strain evidence="9 10">NFV-1</strain>
    </source>
</reference>
<dbReference type="EMBL" id="JADPMR010000004">
    <property type="protein sequence ID" value="MBF9002116.1"/>
    <property type="molecule type" value="Genomic_DNA"/>
</dbReference>
<dbReference type="SFLD" id="SFLDF00285">
    <property type="entry name" value="anaerobic_Ser-type_sulfatase-m"/>
    <property type="match status" value="1"/>
</dbReference>
<name>A0ABS0GI46_9VIBR</name>
<dbReference type="SUPFAM" id="SSF102114">
    <property type="entry name" value="Radical SAM enzymes"/>
    <property type="match status" value="1"/>
</dbReference>
<dbReference type="InterPro" id="IPR058240">
    <property type="entry name" value="rSAM_sf"/>
</dbReference>
<evidence type="ECO:0000256" key="7">
    <source>
        <dbReference type="ARBA" id="ARBA00023601"/>
    </source>
</evidence>
<dbReference type="InterPro" id="IPR047207">
    <property type="entry name" value="SPASM_anSME"/>
</dbReference>
<dbReference type="Pfam" id="PF04055">
    <property type="entry name" value="Radical_SAM"/>
    <property type="match status" value="1"/>
</dbReference>
<dbReference type="SFLD" id="SFLDG01384">
    <property type="entry name" value="thioether_bond_formation_requi"/>
    <property type="match status" value="1"/>
</dbReference>
<keyword evidence="4" id="KW-0479">Metal-binding</keyword>
<dbReference type="CDD" id="cd01335">
    <property type="entry name" value="Radical_SAM"/>
    <property type="match status" value="1"/>
</dbReference>
<evidence type="ECO:0000256" key="6">
    <source>
        <dbReference type="ARBA" id="ARBA00023014"/>
    </source>
</evidence>
<organism evidence="9 10">
    <name type="scientific">Vibrio nitrifigilis</name>
    <dbReference type="NCBI Taxonomy" id="2789781"/>
    <lineage>
        <taxon>Bacteria</taxon>
        <taxon>Pseudomonadati</taxon>
        <taxon>Pseudomonadota</taxon>
        <taxon>Gammaproteobacteria</taxon>
        <taxon>Vibrionales</taxon>
        <taxon>Vibrionaceae</taxon>
        <taxon>Vibrio</taxon>
    </lineage>
</organism>
<dbReference type="PANTHER" id="PTHR43273:SF3">
    <property type="entry name" value="ANAEROBIC SULFATASE-MATURATING ENZYME HOMOLOG ASLB-RELATED"/>
    <property type="match status" value="1"/>
</dbReference>
<evidence type="ECO:0000313" key="10">
    <source>
        <dbReference type="Proteomes" id="UP000597206"/>
    </source>
</evidence>
<proteinExistence type="inferred from homology"/>
<evidence type="ECO:0000256" key="1">
    <source>
        <dbReference type="ARBA" id="ARBA00001966"/>
    </source>
</evidence>
<feature type="domain" description="Radical SAM core" evidence="8">
    <location>
        <begin position="1"/>
        <end position="238"/>
    </location>
</feature>
<dbReference type="SFLD" id="SFLDG01067">
    <property type="entry name" value="SPASM/twitch_domain_containing"/>
    <property type="match status" value="1"/>
</dbReference>
<dbReference type="InterPro" id="IPR023867">
    <property type="entry name" value="Sulphatase_maturase_rSAM"/>
</dbReference>
<dbReference type="RefSeq" id="WP_196124132.1">
    <property type="nucleotide sequence ID" value="NZ_JADPMR010000004.1"/>
</dbReference>
<evidence type="ECO:0000313" key="9">
    <source>
        <dbReference type="EMBL" id="MBF9002116.1"/>
    </source>
</evidence>
<keyword evidence="6" id="KW-0411">Iron-sulfur</keyword>
<dbReference type="Gene3D" id="3.20.20.70">
    <property type="entry name" value="Aldolase class I"/>
    <property type="match status" value="1"/>
</dbReference>
<dbReference type="InterPro" id="IPR013785">
    <property type="entry name" value="Aldolase_TIM"/>
</dbReference>
<keyword evidence="10" id="KW-1185">Reference proteome</keyword>
<dbReference type="SFLD" id="SFLDG01072">
    <property type="entry name" value="dehydrogenase_like"/>
    <property type="match status" value="1"/>
</dbReference>
<keyword evidence="2" id="KW-0004">4Fe-4S</keyword>
<comment type="caution">
    <text evidence="9">The sequence shown here is derived from an EMBL/GenBank/DDBJ whole genome shotgun (WGS) entry which is preliminary data.</text>
</comment>
<keyword evidence="3" id="KW-0949">S-adenosyl-L-methionine</keyword>